<protein>
    <recommendedName>
        <fullName evidence="4">HTH cro/C1-type domain-containing protein</fullName>
    </recommendedName>
</protein>
<dbReference type="AlphaFoldDB" id="A0A2P8H9F3"/>
<dbReference type="SUPFAM" id="SSF47413">
    <property type="entry name" value="lambda repressor-like DNA-binding domains"/>
    <property type="match status" value="1"/>
</dbReference>
<dbReference type="RefSeq" id="WP_106531301.1">
    <property type="nucleotide sequence ID" value="NZ_PYAW01000010.1"/>
</dbReference>
<dbReference type="OrthoDB" id="675218at2"/>
<dbReference type="InterPro" id="IPR010982">
    <property type="entry name" value="Lambda_DNA-bd_dom_sf"/>
</dbReference>
<evidence type="ECO:0008006" key="4">
    <source>
        <dbReference type="Google" id="ProtNLM"/>
    </source>
</evidence>
<feature type="coiled-coil region" evidence="1">
    <location>
        <begin position="77"/>
        <end position="114"/>
    </location>
</feature>
<comment type="caution">
    <text evidence="2">The sequence shown here is derived from an EMBL/GenBank/DDBJ whole genome shotgun (WGS) entry which is preliminary data.</text>
</comment>
<gene>
    <name evidence="2" type="ORF">CLV51_11064</name>
</gene>
<evidence type="ECO:0000256" key="1">
    <source>
        <dbReference type="SAM" id="Coils"/>
    </source>
</evidence>
<dbReference type="EMBL" id="PYAW01000010">
    <property type="protein sequence ID" value="PSL42848.1"/>
    <property type="molecule type" value="Genomic_DNA"/>
</dbReference>
<dbReference type="Proteomes" id="UP000240971">
    <property type="component" value="Unassembled WGS sequence"/>
</dbReference>
<proteinExistence type="predicted"/>
<evidence type="ECO:0000313" key="3">
    <source>
        <dbReference type="Proteomes" id="UP000240971"/>
    </source>
</evidence>
<reference evidence="2 3" key="1">
    <citation type="submission" date="2018-03" db="EMBL/GenBank/DDBJ databases">
        <title>Genomic Encyclopedia of Archaeal and Bacterial Type Strains, Phase II (KMG-II): from individual species to whole genera.</title>
        <authorList>
            <person name="Goeker M."/>
        </authorList>
    </citation>
    <scope>NUCLEOTIDE SEQUENCE [LARGE SCALE GENOMIC DNA]</scope>
    <source>
        <strain evidence="2 3">DSM 24859</strain>
    </source>
</reference>
<keyword evidence="1" id="KW-0175">Coiled coil</keyword>
<dbReference type="GO" id="GO:0003677">
    <property type="term" value="F:DNA binding"/>
    <property type="evidence" value="ECO:0007669"/>
    <property type="project" value="InterPro"/>
</dbReference>
<evidence type="ECO:0000313" key="2">
    <source>
        <dbReference type="EMBL" id="PSL42848.1"/>
    </source>
</evidence>
<sequence>MKIHIGQIIHETVQRLGIKTKDLANGINVGATTVYDIYKRESLDTVQLIKISVFLKTNLLQYYFEEQPLKGLVNNDISSLKKEFEELKLTVKRKDNLIEELEKLNKVLQKRLDMN</sequence>
<name>A0A2P8H9F3_CHINA</name>
<organism evidence="2 3">
    <name type="scientific">Chitinophaga niastensis</name>
    <dbReference type="NCBI Taxonomy" id="536980"/>
    <lineage>
        <taxon>Bacteria</taxon>
        <taxon>Pseudomonadati</taxon>
        <taxon>Bacteroidota</taxon>
        <taxon>Chitinophagia</taxon>
        <taxon>Chitinophagales</taxon>
        <taxon>Chitinophagaceae</taxon>
        <taxon>Chitinophaga</taxon>
    </lineage>
</organism>
<accession>A0A2P8H9F3</accession>
<keyword evidence="3" id="KW-1185">Reference proteome</keyword>